<evidence type="ECO:0000256" key="3">
    <source>
        <dbReference type="ARBA" id="ARBA00022452"/>
    </source>
</evidence>
<dbReference type="RefSeq" id="WP_258542092.1">
    <property type="nucleotide sequence ID" value="NZ_OU015584.1"/>
</dbReference>
<dbReference type="GO" id="GO:0009279">
    <property type="term" value="C:cell outer membrane"/>
    <property type="evidence" value="ECO:0007669"/>
    <property type="project" value="UniProtKB-SubCell"/>
</dbReference>
<reference evidence="8" key="1">
    <citation type="submission" date="2021-04" db="EMBL/GenBank/DDBJ databases">
        <authorList>
            <person name="Rodrigo-Torres L."/>
            <person name="Arahal R. D."/>
            <person name="Lucena T."/>
        </authorList>
    </citation>
    <scope>NUCLEOTIDE SEQUENCE</scope>
    <source>
        <strain evidence="8">AS29M-1</strain>
    </source>
</reference>
<evidence type="ECO:0000256" key="4">
    <source>
        <dbReference type="ARBA" id="ARBA00022692"/>
    </source>
</evidence>
<gene>
    <name evidence="8" type="primary">fadL</name>
    <name evidence="8" type="ORF">CRYO30217_01891</name>
</gene>
<dbReference type="Pfam" id="PF03349">
    <property type="entry name" value="Toluene_X"/>
    <property type="match status" value="1"/>
</dbReference>
<comment type="subcellular location">
    <subcellularLocation>
        <location evidence="1">Cell outer membrane</location>
        <topology evidence="1">Multi-pass membrane protein</topology>
    </subcellularLocation>
</comment>
<dbReference type="PANTHER" id="PTHR35093:SF8">
    <property type="entry name" value="OUTER MEMBRANE PROTEIN NMB0088-RELATED"/>
    <property type="match status" value="1"/>
</dbReference>
<dbReference type="AlphaFoldDB" id="A0A916JMP0"/>
<evidence type="ECO:0000256" key="5">
    <source>
        <dbReference type="ARBA" id="ARBA00022729"/>
    </source>
</evidence>
<keyword evidence="5" id="KW-0732">Signal</keyword>
<accession>A0A916JMP0</accession>
<proteinExistence type="inferred from homology"/>
<dbReference type="EMBL" id="OU015584">
    <property type="protein sequence ID" value="CAG5082362.1"/>
    <property type="molecule type" value="Genomic_DNA"/>
</dbReference>
<dbReference type="Gene3D" id="2.40.160.60">
    <property type="entry name" value="Outer membrane protein transport protein (OMPP1/FadL/TodX)"/>
    <property type="match status" value="1"/>
</dbReference>
<evidence type="ECO:0000256" key="6">
    <source>
        <dbReference type="ARBA" id="ARBA00023136"/>
    </source>
</evidence>
<keyword evidence="9" id="KW-1185">Reference proteome</keyword>
<name>A0A916JMP0_9FLAO</name>
<dbReference type="GO" id="GO:0015483">
    <property type="term" value="F:long-chain fatty acid transporting porin activity"/>
    <property type="evidence" value="ECO:0007669"/>
    <property type="project" value="TreeGrafter"/>
</dbReference>
<dbReference type="Proteomes" id="UP000683507">
    <property type="component" value="Chromosome"/>
</dbReference>
<keyword evidence="7" id="KW-0998">Cell outer membrane</keyword>
<evidence type="ECO:0000256" key="2">
    <source>
        <dbReference type="ARBA" id="ARBA00008163"/>
    </source>
</evidence>
<dbReference type="SUPFAM" id="SSF56935">
    <property type="entry name" value="Porins"/>
    <property type="match status" value="1"/>
</dbReference>
<comment type="similarity">
    <text evidence="2">Belongs to the OmpP1/FadL family.</text>
</comment>
<keyword evidence="4" id="KW-0812">Transmembrane</keyword>
<evidence type="ECO:0000313" key="9">
    <source>
        <dbReference type="Proteomes" id="UP000683507"/>
    </source>
</evidence>
<evidence type="ECO:0000256" key="7">
    <source>
        <dbReference type="ARBA" id="ARBA00023237"/>
    </source>
</evidence>
<organism evidence="8 9">
    <name type="scientific">Parvicella tangerina</name>
    <dbReference type="NCBI Taxonomy" id="2829795"/>
    <lineage>
        <taxon>Bacteria</taxon>
        <taxon>Pseudomonadati</taxon>
        <taxon>Bacteroidota</taxon>
        <taxon>Flavobacteriia</taxon>
        <taxon>Flavobacteriales</taxon>
        <taxon>Parvicellaceae</taxon>
        <taxon>Parvicella</taxon>
    </lineage>
</organism>
<sequence>MRKGWSIIVLTFMSISAFGGGFQLNTQSVRALGLGGAFTAWANDPSALFFNPGAMYQVKGHHFIAGLHYVMPRVSLQTPSTDNINQTTPNANPIHFYYTGQLTDKLNVGFAVNNQFGSSSSFADNWEGRYIIQNISLRTFMFQPTVSYKIHEKLGIGAGFVFTTGAFSTEKAVPVSSADYKYGQAHLEGSGVAFGFNLGLHSKLIDNEKMVLALGLNYRSKLNVNLPEGKAEFYNIPSSLRYQFPESTTFSGGLTLPDVATGGLRFTYHLNDELDITALYDYSYTGWKSYDTLAFDFANPDTPDSETIKAWKSTGVHRVGLDVTFKERFSFRVGFYADKTPIPDGRVSPELPDADQANFTFGLGVQLTENIGFDVNFLRQNIEMEGSLDDAGFTAKYHRIVDVVGFAVNASFGGGQEEDDESKAKFE</sequence>
<protein>
    <submittedName>
        <fullName evidence="8">Long-chain fatty acid transport protein</fullName>
    </submittedName>
</protein>
<dbReference type="KEGG" id="ptan:CRYO30217_01891"/>
<keyword evidence="6" id="KW-0472">Membrane</keyword>
<evidence type="ECO:0000256" key="1">
    <source>
        <dbReference type="ARBA" id="ARBA00004571"/>
    </source>
</evidence>
<evidence type="ECO:0000313" key="8">
    <source>
        <dbReference type="EMBL" id="CAG5082362.1"/>
    </source>
</evidence>
<dbReference type="InterPro" id="IPR005017">
    <property type="entry name" value="OMPP1/FadL/TodX"/>
</dbReference>
<dbReference type="PANTHER" id="PTHR35093">
    <property type="entry name" value="OUTER MEMBRANE PROTEIN NMB0088-RELATED"/>
    <property type="match status" value="1"/>
</dbReference>
<keyword evidence="3" id="KW-1134">Transmembrane beta strand</keyword>